<keyword evidence="2" id="KW-1185">Reference proteome</keyword>
<gene>
    <name evidence="1" type="ORF">M8523_33530</name>
</gene>
<dbReference type="InterPro" id="IPR022050">
    <property type="entry name" value="T_hemolysin"/>
</dbReference>
<accession>A0AA41Z238</accession>
<evidence type="ECO:0000313" key="2">
    <source>
        <dbReference type="Proteomes" id="UP001165667"/>
    </source>
</evidence>
<comment type="caution">
    <text evidence="1">The sequence shown here is derived from an EMBL/GenBank/DDBJ whole genome shotgun (WGS) entry which is preliminary data.</text>
</comment>
<proteinExistence type="predicted"/>
<protein>
    <submittedName>
        <fullName evidence="1">Thermostable hemolysin</fullName>
    </submittedName>
</protein>
<dbReference type="RefSeq" id="WP_282589190.1">
    <property type="nucleotide sequence ID" value="NZ_JAMOIM010000067.1"/>
</dbReference>
<dbReference type="EMBL" id="JAMOIM010000067">
    <property type="protein sequence ID" value="MCW6512816.1"/>
    <property type="molecule type" value="Genomic_DNA"/>
</dbReference>
<sequence>MQKVILLDDDDHRRSGVEDFIKTVYLSQYGAVIEAPTTRLISLLNCGRGVMCAASLRSDEDGFFSERYLDVPIDQVLSAISGRLVARHEIFEVSTLSSCAPRSTARFIREIVAYGETRGFAWSFFTLTRRLYGMLERLGFALTFLAKADGSRIADAHRWGDYYATDPGVYAIASDSLSARVGRNLGMECHASAL</sequence>
<reference evidence="1" key="1">
    <citation type="submission" date="2022-05" db="EMBL/GenBank/DDBJ databases">
        <authorList>
            <person name="Pankratov T."/>
        </authorList>
    </citation>
    <scope>NUCLEOTIDE SEQUENCE</scope>
    <source>
        <strain evidence="1">BP6-180914</strain>
    </source>
</reference>
<organism evidence="1 2">
    <name type="scientific">Lichenifustis flavocetrariae</name>
    <dbReference type="NCBI Taxonomy" id="2949735"/>
    <lineage>
        <taxon>Bacteria</taxon>
        <taxon>Pseudomonadati</taxon>
        <taxon>Pseudomonadota</taxon>
        <taxon>Alphaproteobacteria</taxon>
        <taxon>Hyphomicrobiales</taxon>
        <taxon>Lichenihabitantaceae</taxon>
        <taxon>Lichenifustis</taxon>
    </lineage>
</organism>
<dbReference type="Pfam" id="PF12261">
    <property type="entry name" value="T_hemolysin"/>
    <property type="match status" value="1"/>
</dbReference>
<dbReference type="AlphaFoldDB" id="A0AA41Z238"/>
<evidence type="ECO:0000313" key="1">
    <source>
        <dbReference type="EMBL" id="MCW6512816.1"/>
    </source>
</evidence>
<dbReference type="Proteomes" id="UP001165667">
    <property type="component" value="Unassembled WGS sequence"/>
</dbReference>
<name>A0AA41Z238_9HYPH</name>